<evidence type="ECO:0000313" key="7">
    <source>
        <dbReference type="EMBL" id="QNO43005.1"/>
    </source>
</evidence>
<evidence type="ECO:0000313" key="11">
    <source>
        <dbReference type="EMBL" id="QNO45730.1"/>
    </source>
</evidence>
<evidence type="ECO:0000313" key="10">
    <source>
        <dbReference type="EMBL" id="QNO45486.1"/>
    </source>
</evidence>
<reference evidence="11" key="1">
    <citation type="submission" date="2020-06" db="EMBL/GenBank/DDBJ databases">
        <title>Unique genomic features of the anaerobic methanotrophic archaea.</title>
        <authorList>
            <person name="Chadwick G.L."/>
            <person name="Skennerton C.T."/>
            <person name="Laso-Perez R."/>
            <person name="Leu A.O."/>
            <person name="Speth D.R."/>
            <person name="Yu H."/>
            <person name="Morgan-Lang C."/>
            <person name="Hatzenpichler R."/>
            <person name="Goudeau D."/>
            <person name="Malmstrom R."/>
            <person name="Brazelton W.J."/>
            <person name="Woyke T."/>
            <person name="Hallam S.J."/>
            <person name="Tyson G.W."/>
            <person name="Wegener G."/>
            <person name="Boetius A."/>
            <person name="Orphan V."/>
        </authorList>
    </citation>
    <scope>NUCLEOTIDE SEQUENCE</scope>
</reference>
<proteinExistence type="predicted"/>
<dbReference type="EMBL" id="MT630729">
    <property type="protein sequence ID" value="QNO42301.1"/>
    <property type="molecule type" value="Genomic_DNA"/>
</dbReference>
<dbReference type="EMBL" id="MT631124">
    <property type="protein sequence ID" value="QNO45486.1"/>
    <property type="molecule type" value="Genomic_DNA"/>
</dbReference>
<dbReference type="EMBL" id="MT630742">
    <property type="protein sequence ID" value="QNO42461.1"/>
    <property type="molecule type" value="Genomic_DNA"/>
</dbReference>
<dbReference type="EMBL" id="MT630650">
    <property type="protein sequence ID" value="QNO41538.1"/>
    <property type="molecule type" value="Genomic_DNA"/>
</dbReference>
<evidence type="ECO:0000313" key="5">
    <source>
        <dbReference type="EMBL" id="QNO42697.1"/>
    </source>
</evidence>
<evidence type="ECO:0000313" key="4">
    <source>
        <dbReference type="EMBL" id="QNO42461.1"/>
    </source>
</evidence>
<dbReference type="EMBL" id="MT630792">
    <property type="protein sequence ID" value="QNO43136.1"/>
    <property type="molecule type" value="Genomic_DNA"/>
</dbReference>
<dbReference type="EMBL" id="MT631147">
    <property type="protein sequence ID" value="QNO45730.1"/>
    <property type="molecule type" value="Genomic_DNA"/>
</dbReference>
<dbReference type="EMBL" id="MT630704">
    <property type="protein sequence ID" value="QNO42052.1"/>
    <property type="molecule type" value="Genomic_DNA"/>
</dbReference>
<accession>A0A7G9YCJ6</accession>
<evidence type="ECO:0000313" key="2">
    <source>
        <dbReference type="EMBL" id="QNO42052.1"/>
    </source>
</evidence>
<sequence length="123" mass="13768">MKPLTRTDLAAILAIIVVAWITAGMSYQAIYYTDDHNCGDMSIALHDRLIAAGIDSYYAGYIGNTEIPGHVRIVVRIGTVEIPFETTNGMGIPTHPFRKYASPDVVFTTTEEMRAYRGWRQQQ</sequence>
<dbReference type="EMBL" id="MT630809">
    <property type="protein sequence ID" value="QNO43313.1"/>
    <property type="molecule type" value="Genomic_DNA"/>
</dbReference>
<gene>
    <name evidence="7" type="ORF">ABGNOHFO_00024</name>
    <name evidence="10" type="ORF">BJOBBKJK_00002</name>
    <name evidence="11" type="ORF">GCLFFNCO_00009</name>
    <name evidence="6" type="ORF">KIACKMEK_00002</name>
    <name evidence="4" type="ORF">LBOOMNCC_00014</name>
    <name evidence="5" type="ORF">LJMFLAAN_00008</name>
    <name evidence="8" type="ORF">LNNHMJAE_00011</name>
    <name evidence="1" type="ORF">MPGNBCFJ_00002</name>
    <name evidence="2" type="ORF">NIICAKKE_00002</name>
    <name evidence="3" type="ORF">OEDCDHIP_00018</name>
    <name evidence="9" type="ORF">OFNMPKFA_00002</name>
</gene>
<dbReference type="EMBL" id="MT630785">
    <property type="protein sequence ID" value="QNO43005.1"/>
    <property type="molecule type" value="Genomic_DNA"/>
</dbReference>
<evidence type="ECO:0000313" key="9">
    <source>
        <dbReference type="EMBL" id="QNO43313.1"/>
    </source>
</evidence>
<evidence type="ECO:0000313" key="6">
    <source>
        <dbReference type="EMBL" id="QNO42835.1"/>
    </source>
</evidence>
<evidence type="ECO:0000313" key="3">
    <source>
        <dbReference type="EMBL" id="QNO42301.1"/>
    </source>
</evidence>
<dbReference type="EMBL" id="MT630756">
    <property type="protein sequence ID" value="QNO42697.1"/>
    <property type="molecule type" value="Genomic_DNA"/>
</dbReference>
<evidence type="ECO:0000313" key="1">
    <source>
        <dbReference type="EMBL" id="QNO41538.1"/>
    </source>
</evidence>
<dbReference type="EMBL" id="MT630772">
    <property type="protein sequence ID" value="QNO42835.1"/>
    <property type="molecule type" value="Genomic_DNA"/>
</dbReference>
<evidence type="ECO:0000313" key="8">
    <source>
        <dbReference type="EMBL" id="QNO43136.1"/>
    </source>
</evidence>
<dbReference type="AlphaFoldDB" id="A0A7G9YCJ6"/>
<protein>
    <submittedName>
        <fullName evidence="11">Uncharacterized protein</fullName>
    </submittedName>
</protein>
<organism evidence="11">
    <name type="scientific">Candidatus Methanogaster sp. ANME-2c ERB4</name>
    <dbReference type="NCBI Taxonomy" id="2759911"/>
    <lineage>
        <taxon>Archaea</taxon>
        <taxon>Methanobacteriati</taxon>
        <taxon>Methanobacteriota</taxon>
        <taxon>Stenosarchaea group</taxon>
        <taxon>Methanomicrobia</taxon>
        <taxon>Methanosarcinales</taxon>
        <taxon>ANME-2 cluster</taxon>
        <taxon>Candidatus Methanogasteraceae</taxon>
        <taxon>Candidatus Methanogaster</taxon>
    </lineage>
</organism>
<name>A0A7G9YCJ6_9EURY</name>